<keyword evidence="1" id="KW-0472">Membrane</keyword>
<evidence type="ECO:0000256" key="1">
    <source>
        <dbReference type="SAM" id="Phobius"/>
    </source>
</evidence>
<evidence type="ECO:0000313" key="2">
    <source>
        <dbReference type="EMBL" id="GAE45579.1"/>
    </source>
</evidence>
<keyword evidence="1" id="KW-0812">Transmembrane</keyword>
<proteinExistence type="predicted"/>
<keyword evidence="1" id="KW-1133">Transmembrane helix</keyword>
<organism evidence="2 3">
    <name type="scientific">Mesobacillus boroniphilus JCM 21738</name>
    <dbReference type="NCBI Taxonomy" id="1294265"/>
    <lineage>
        <taxon>Bacteria</taxon>
        <taxon>Bacillati</taxon>
        <taxon>Bacillota</taxon>
        <taxon>Bacilli</taxon>
        <taxon>Bacillales</taxon>
        <taxon>Bacillaceae</taxon>
        <taxon>Mesobacillus</taxon>
    </lineage>
</organism>
<protein>
    <submittedName>
        <fullName evidence="2">Uncharacterized protein</fullName>
    </submittedName>
</protein>
<feature type="transmembrane region" description="Helical" evidence="1">
    <location>
        <begin position="6"/>
        <end position="25"/>
    </location>
</feature>
<feature type="transmembrane region" description="Helical" evidence="1">
    <location>
        <begin position="37"/>
        <end position="54"/>
    </location>
</feature>
<reference evidence="2 3" key="1">
    <citation type="submission" date="2013-12" db="EMBL/GenBank/DDBJ databases">
        <title>NBRP : Genome information of microbial organism related human and environment.</title>
        <authorList>
            <person name="Hattori M."/>
            <person name="Oshima K."/>
            <person name="Inaba H."/>
            <person name="Suda W."/>
            <person name="Sakamoto M."/>
            <person name="Iino T."/>
            <person name="Kitahara M."/>
            <person name="Oshida Y."/>
            <person name="Iida T."/>
            <person name="Kudo T."/>
            <person name="Itoh T."/>
            <person name="Ahmed I."/>
            <person name="Ohkuma M."/>
        </authorList>
    </citation>
    <scope>NUCLEOTIDE SEQUENCE [LARGE SCALE GENOMIC DNA]</scope>
    <source>
        <strain evidence="2 3">JCM 21738</strain>
    </source>
</reference>
<keyword evidence="3" id="KW-1185">Reference proteome</keyword>
<dbReference type="AlphaFoldDB" id="W4RPP8"/>
<sequence length="110" mass="13025">MVEFIKDLILHFSIILSLSFMYNFLWMQKRSVYKKQVFKMAILAALMMTMAFPVRFDGGLEFDLKLIPVFIAFFYLSRLIAFCLWLSCCYCRASWGLTSSRSRPSIIWSY</sequence>
<gene>
    <name evidence="2" type="ORF">JCM21738_2399</name>
</gene>
<dbReference type="Proteomes" id="UP000018949">
    <property type="component" value="Unassembled WGS sequence"/>
</dbReference>
<accession>W4RPP8</accession>
<evidence type="ECO:0000313" key="3">
    <source>
        <dbReference type="Proteomes" id="UP000018949"/>
    </source>
</evidence>
<dbReference type="EMBL" id="BAUW01000025">
    <property type="protein sequence ID" value="GAE45579.1"/>
    <property type="molecule type" value="Genomic_DNA"/>
</dbReference>
<name>W4RPP8_9BACI</name>
<feature type="transmembrane region" description="Helical" evidence="1">
    <location>
        <begin position="66"/>
        <end position="93"/>
    </location>
</feature>
<comment type="caution">
    <text evidence="2">The sequence shown here is derived from an EMBL/GenBank/DDBJ whole genome shotgun (WGS) entry which is preliminary data.</text>
</comment>